<name>A0A914DJ29_9BILA</name>
<sequence length="130" mass="15440">MKAPKDFDTKHSITNARTRTRMVLVEKMDQQNCYQVGLELVQDLNLDLQDKVYLLNLQDKAHLRSFQDKVYLLNLQDKAHIWSLQDKAHLRSFQDNAHRQYQMMSGRMKPLCKYLDQGQIHTKIISQDHK</sequence>
<dbReference type="WBParaSite" id="ACRNAN_scaffold27577.g26707.t1">
    <property type="protein sequence ID" value="ACRNAN_scaffold27577.g26707.t1"/>
    <property type="gene ID" value="ACRNAN_scaffold27577.g26707"/>
</dbReference>
<reference evidence="2" key="1">
    <citation type="submission" date="2022-11" db="UniProtKB">
        <authorList>
            <consortium name="WormBaseParasite"/>
        </authorList>
    </citation>
    <scope>IDENTIFICATION</scope>
</reference>
<evidence type="ECO:0000313" key="2">
    <source>
        <dbReference type="WBParaSite" id="ACRNAN_scaffold27577.g26707.t1"/>
    </source>
</evidence>
<dbReference type="Proteomes" id="UP000887540">
    <property type="component" value="Unplaced"/>
</dbReference>
<accession>A0A914DJ29</accession>
<dbReference type="AlphaFoldDB" id="A0A914DJ29"/>
<keyword evidence="1" id="KW-1185">Reference proteome</keyword>
<organism evidence="1 2">
    <name type="scientific">Acrobeloides nanus</name>
    <dbReference type="NCBI Taxonomy" id="290746"/>
    <lineage>
        <taxon>Eukaryota</taxon>
        <taxon>Metazoa</taxon>
        <taxon>Ecdysozoa</taxon>
        <taxon>Nematoda</taxon>
        <taxon>Chromadorea</taxon>
        <taxon>Rhabditida</taxon>
        <taxon>Tylenchina</taxon>
        <taxon>Cephalobomorpha</taxon>
        <taxon>Cephaloboidea</taxon>
        <taxon>Cephalobidae</taxon>
        <taxon>Acrobeloides</taxon>
    </lineage>
</organism>
<evidence type="ECO:0000313" key="1">
    <source>
        <dbReference type="Proteomes" id="UP000887540"/>
    </source>
</evidence>
<protein>
    <submittedName>
        <fullName evidence="2">Uncharacterized protein</fullName>
    </submittedName>
</protein>
<proteinExistence type="predicted"/>